<comment type="caution">
    <text evidence="4">The sequence shown here is derived from an EMBL/GenBank/DDBJ whole genome shotgun (WGS) entry which is preliminary data.</text>
</comment>
<evidence type="ECO:0000256" key="1">
    <source>
        <dbReference type="ARBA" id="ARBA00008571"/>
    </source>
</evidence>
<keyword evidence="5" id="KW-1185">Reference proteome</keyword>
<reference evidence="4 5" key="1">
    <citation type="submission" date="2023-02" db="EMBL/GenBank/DDBJ databases">
        <title>Bacterial whole genome sequence for Curvibacter sp. HBC28.</title>
        <authorList>
            <person name="Le V."/>
            <person name="Ko S.-R."/>
            <person name="Ahn C.-Y."/>
            <person name="Oh H.-M."/>
        </authorList>
    </citation>
    <scope>NUCLEOTIDE SEQUENCE [LARGE SCALE GENOMIC DNA]</scope>
    <source>
        <strain evidence="4 5">HBC28</strain>
    </source>
</reference>
<keyword evidence="3" id="KW-0143">Chaperone</keyword>
<name>A0ABT5MKP9_9BURK</name>
<dbReference type="SUPFAM" id="SSF109910">
    <property type="entry name" value="YgfY-like"/>
    <property type="match status" value="1"/>
</dbReference>
<comment type="similarity">
    <text evidence="1">Belongs to the SdhE FAD assembly factor family.</text>
</comment>
<evidence type="ECO:0000313" key="5">
    <source>
        <dbReference type="Proteomes" id="UP001528672"/>
    </source>
</evidence>
<dbReference type="EMBL" id="JAQSIO010000015">
    <property type="protein sequence ID" value="MDD0817166.1"/>
    <property type="molecule type" value="Genomic_DNA"/>
</dbReference>
<proteinExistence type="inferred from homology"/>
<dbReference type="Gene3D" id="1.10.150.250">
    <property type="entry name" value="Flavinator of succinate dehydrogenase"/>
    <property type="match status" value="1"/>
</dbReference>
<gene>
    <name evidence="4" type="ORF">PSQ39_21205</name>
</gene>
<dbReference type="Proteomes" id="UP001528672">
    <property type="component" value="Unassembled WGS sequence"/>
</dbReference>
<dbReference type="InterPro" id="IPR036714">
    <property type="entry name" value="SDH_sf"/>
</dbReference>
<dbReference type="RefSeq" id="WP_273929624.1">
    <property type="nucleotide sequence ID" value="NZ_JAQSIN010000002.1"/>
</dbReference>
<dbReference type="InterPro" id="IPR005631">
    <property type="entry name" value="SDH"/>
</dbReference>
<dbReference type="Pfam" id="PF03937">
    <property type="entry name" value="Sdh5"/>
    <property type="match status" value="1"/>
</dbReference>
<accession>A0ABT5MKP9</accession>
<evidence type="ECO:0000256" key="2">
    <source>
        <dbReference type="ARBA" id="ARBA00019418"/>
    </source>
</evidence>
<organism evidence="4 5">
    <name type="scientific">Curvibacter microcysteis</name>
    <dbReference type="NCBI Taxonomy" id="3026419"/>
    <lineage>
        <taxon>Bacteria</taxon>
        <taxon>Pseudomonadati</taxon>
        <taxon>Pseudomonadota</taxon>
        <taxon>Betaproteobacteria</taxon>
        <taxon>Burkholderiales</taxon>
        <taxon>Comamonadaceae</taxon>
        <taxon>Curvibacter</taxon>
    </lineage>
</organism>
<evidence type="ECO:0000313" key="4">
    <source>
        <dbReference type="EMBL" id="MDD0817166.1"/>
    </source>
</evidence>
<sequence length="105" mass="11872">MKLDLPSHLGDDGELVGRAAGEPLGQRAYSKLQWRCRRGLLENDLFIEKFFARHGEHLTVAHARGMYALMDLADNDLLDLLLRRKQPVGPLDTQEVREVLALLVP</sequence>
<evidence type="ECO:0000256" key="3">
    <source>
        <dbReference type="ARBA" id="ARBA00023186"/>
    </source>
</evidence>
<protein>
    <recommendedName>
        <fullName evidence="2">FAD assembly factor SdhE</fullName>
    </recommendedName>
</protein>